<feature type="signal peptide" evidence="1">
    <location>
        <begin position="1"/>
        <end position="21"/>
    </location>
</feature>
<feature type="chain" id="PRO_5012511060" evidence="1">
    <location>
        <begin position="22"/>
        <end position="138"/>
    </location>
</feature>
<protein>
    <submittedName>
        <fullName evidence="2">Uncharacterized protein</fullName>
    </submittedName>
</protein>
<accession>A0A226CYW4</accession>
<dbReference type="Proteomes" id="UP000198287">
    <property type="component" value="Unassembled WGS sequence"/>
</dbReference>
<evidence type="ECO:0000313" key="3">
    <source>
        <dbReference type="Proteomes" id="UP000198287"/>
    </source>
</evidence>
<dbReference type="OrthoDB" id="8271003at2759"/>
<keyword evidence="3" id="KW-1185">Reference proteome</keyword>
<comment type="caution">
    <text evidence="2">The sequence shown here is derived from an EMBL/GenBank/DDBJ whole genome shotgun (WGS) entry which is preliminary data.</text>
</comment>
<proteinExistence type="predicted"/>
<reference evidence="2 3" key="1">
    <citation type="submission" date="2015-12" db="EMBL/GenBank/DDBJ databases">
        <title>The genome of Folsomia candida.</title>
        <authorList>
            <person name="Faddeeva A."/>
            <person name="Derks M.F."/>
            <person name="Anvar Y."/>
            <person name="Smit S."/>
            <person name="Van Straalen N."/>
            <person name="Roelofs D."/>
        </authorList>
    </citation>
    <scope>NUCLEOTIDE SEQUENCE [LARGE SCALE GENOMIC DNA]</scope>
    <source>
        <strain evidence="2 3">VU population</strain>
        <tissue evidence="2">Whole body</tissue>
    </source>
</reference>
<evidence type="ECO:0000313" key="2">
    <source>
        <dbReference type="EMBL" id="OXA37990.1"/>
    </source>
</evidence>
<dbReference type="EMBL" id="LNIX01000050">
    <property type="protein sequence ID" value="OXA37990.1"/>
    <property type="molecule type" value="Genomic_DNA"/>
</dbReference>
<organism evidence="2 3">
    <name type="scientific">Folsomia candida</name>
    <name type="common">Springtail</name>
    <dbReference type="NCBI Taxonomy" id="158441"/>
    <lineage>
        <taxon>Eukaryota</taxon>
        <taxon>Metazoa</taxon>
        <taxon>Ecdysozoa</taxon>
        <taxon>Arthropoda</taxon>
        <taxon>Hexapoda</taxon>
        <taxon>Collembola</taxon>
        <taxon>Entomobryomorpha</taxon>
        <taxon>Isotomoidea</taxon>
        <taxon>Isotomidae</taxon>
        <taxon>Proisotominae</taxon>
        <taxon>Folsomia</taxon>
    </lineage>
</organism>
<evidence type="ECO:0000256" key="1">
    <source>
        <dbReference type="SAM" id="SignalP"/>
    </source>
</evidence>
<sequence length="138" mass="14496">MNQHFASLCSVILFLGQGSTALGGCSDDSTCTSLCGYAGAGKCVNGTHCVCETCPHRSFAELVSVAETCVPEPLCHLRCPKSSFAMGTAGRLYVGHICAPVKKPWDSTCICFCMPPDFASIGTVLRCPVLPNIKPSFG</sequence>
<gene>
    <name evidence="2" type="ORF">Fcan01_27247</name>
</gene>
<name>A0A226CYW4_FOLCA</name>
<keyword evidence="1" id="KW-0732">Signal</keyword>
<dbReference type="AlphaFoldDB" id="A0A226CYW4"/>